<comment type="caution">
    <text evidence="2">The sequence shown here is derived from an EMBL/GenBank/DDBJ whole genome shotgun (WGS) entry which is preliminary data.</text>
</comment>
<sequence>MLELGDEVAVGPQEQDFSHLLYKRKYLLLQLDVNEQQSHRAQPPPRGLGRQLCSTVMYPHQRHDSDSNSPGTAPTEQRAQTCRPDRCVPNKGETPFAEAVPPRHRRGIISWFAFSVGTALLQDVSGFTGSMPPSAIAFGVRKETRSKRNKSDRVSSRSKIGSGNREKRGGRTGPTYSQRHQSREHELMRIQSSKHPFKHLRVACICYHRGWCHRRGTMPCARIATTIARAPAWAIEDQRGVDASIVDVVMRRGDVLEQTGDALAQMPFLLATDRGLKERVKDGVYAVRITWGRVGHAWENIDGGRKVRRGGWGRRWRVWWEGNDDEDVGILGGGGKAPWTSFLELGGLLY</sequence>
<dbReference type="EMBL" id="WHVB01000001">
    <property type="protein sequence ID" value="KAF8487506.1"/>
    <property type="molecule type" value="Genomic_DNA"/>
</dbReference>
<name>A0A9P5TER8_9AGAM</name>
<evidence type="ECO:0000313" key="3">
    <source>
        <dbReference type="Proteomes" id="UP000759537"/>
    </source>
</evidence>
<evidence type="ECO:0000313" key="2">
    <source>
        <dbReference type="EMBL" id="KAF8487506.1"/>
    </source>
</evidence>
<dbReference type="Proteomes" id="UP000759537">
    <property type="component" value="Unassembled WGS sequence"/>
</dbReference>
<feature type="compositionally biased region" description="Polar residues" evidence="1">
    <location>
        <begin position="67"/>
        <end position="80"/>
    </location>
</feature>
<organism evidence="2 3">
    <name type="scientific">Russula ochroleuca</name>
    <dbReference type="NCBI Taxonomy" id="152965"/>
    <lineage>
        <taxon>Eukaryota</taxon>
        <taxon>Fungi</taxon>
        <taxon>Dikarya</taxon>
        <taxon>Basidiomycota</taxon>
        <taxon>Agaricomycotina</taxon>
        <taxon>Agaricomycetes</taxon>
        <taxon>Russulales</taxon>
        <taxon>Russulaceae</taxon>
        <taxon>Russula</taxon>
    </lineage>
</organism>
<proteinExistence type="predicted"/>
<accession>A0A9P5TER8</accession>
<feature type="region of interest" description="Disordered" evidence="1">
    <location>
        <begin position="139"/>
        <end position="187"/>
    </location>
</feature>
<evidence type="ECO:0000256" key="1">
    <source>
        <dbReference type="SAM" id="MobiDB-lite"/>
    </source>
</evidence>
<reference evidence="2" key="2">
    <citation type="journal article" date="2020" name="Nat. Commun.">
        <title>Large-scale genome sequencing of mycorrhizal fungi provides insights into the early evolution of symbiotic traits.</title>
        <authorList>
            <person name="Miyauchi S."/>
            <person name="Kiss E."/>
            <person name="Kuo A."/>
            <person name="Drula E."/>
            <person name="Kohler A."/>
            <person name="Sanchez-Garcia M."/>
            <person name="Morin E."/>
            <person name="Andreopoulos B."/>
            <person name="Barry K.W."/>
            <person name="Bonito G."/>
            <person name="Buee M."/>
            <person name="Carver A."/>
            <person name="Chen C."/>
            <person name="Cichocki N."/>
            <person name="Clum A."/>
            <person name="Culley D."/>
            <person name="Crous P.W."/>
            <person name="Fauchery L."/>
            <person name="Girlanda M."/>
            <person name="Hayes R.D."/>
            <person name="Keri Z."/>
            <person name="LaButti K."/>
            <person name="Lipzen A."/>
            <person name="Lombard V."/>
            <person name="Magnuson J."/>
            <person name="Maillard F."/>
            <person name="Murat C."/>
            <person name="Nolan M."/>
            <person name="Ohm R.A."/>
            <person name="Pangilinan J."/>
            <person name="Pereira M.F."/>
            <person name="Perotto S."/>
            <person name="Peter M."/>
            <person name="Pfister S."/>
            <person name="Riley R."/>
            <person name="Sitrit Y."/>
            <person name="Stielow J.B."/>
            <person name="Szollosi G."/>
            <person name="Zifcakova L."/>
            <person name="Stursova M."/>
            <person name="Spatafora J.W."/>
            <person name="Tedersoo L."/>
            <person name="Vaario L.M."/>
            <person name="Yamada A."/>
            <person name="Yan M."/>
            <person name="Wang P."/>
            <person name="Xu J."/>
            <person name="Bruns T."/>
            <person name="Baldrian P."/>
            <person name="Vilgalys R."/>
            <person name="Dunand C."/>
            <person name="Henrissat B."/>
            <person name="Grigoriev I.V."/>
            <person name="Hibbett D."/>
            <person name="Nagy L.G."/>
            <person name="Martin F.M."/>
        </authorList>
    </citation>
    <scope>NUCLEOTIDE SEQUENCE</scope>
    <source>
        <strain evidence="2">Prilba</strain>
    </source>
</reference>
<feature type="region of interest" description="Disordered" evidence="1">
    <location>
        <begin position="60"/>
        <end position="98"/>
    </location>
</feature>
<reference evidence="2" key="1">
    <citation type="submission" date="2019-10" db="EMBL/GenBank/DDBJ databases">
        <authorList>
            <consortium name="DOE Joint Genome Institute"/>
            <person name="Kuo A."/>
            <person name="Miyauchi S."/>
            <person name="Kiss E."/>
            <person name="Drula E."/>
            <person name="Kohler A."/>
            <person name="Sanchez-Garcia M."/>
            <person name="Andreopoulos B."/>
            <person name="Barry K.W."/>
            <person name="Bonito G."/>
            <person name="Buee M."/>
            <person name="Carver A."/>
            <person name="Chen C."/>
            <person name="Cichocki N."/>
            <person name="Clum A."/>
            <person name="Culley D."/>
            <person name="Crous P.W."/>
            <person name="Fauchery L."/>
            <person name="Girlanda M."/>
            <person name="Hayes R."/>
            <person name="Keri Z."/>
            <person name="LaButti K."/>
            <person name="Lipzen A."/>
            <person name="Lombard V."/>
            <person name="Magnuson J."/>
            <person name="Maillard F."/>
            <person name="Morin E."/>
            <person name="Murat C."/>
            <person name="Nolan M."/>
            <person name="Ohm R."/>
            <person name="Pangilinan J."/>
            <person name="Pereira M."/>
            <person name="Perotto S."/>
            <person name="Peter M."/>
            <person name="Riley R."/>
            <person name="Sitrit Y."/>
            <person name="Stielow B."/>
            <person name="Szollosi G."/>
            <person name="Zifcakova L."/>
            <person name="Stursova M."/>
            <person name="Spatafora J.W."/>
            <person name="Tedersoo L."/>
            <person name="Vaario L.-M."/>
            <person name="Yamada A."/>
            <person name="Yan M."/>
            <person name="Wang P."/>
            <person name="Xu J."/>
            <person name="Bruns T."/>
            <person name="Baldrian P."/>
            <person name="Vilgalys R."/>
            <person name="Henrissat B."/>
            <person name="Grigoriev I.V."/>
            <person name="Hibbett D."/>
            <person name="Nagy L.G."/>
            <person name="Martin F.M."/>
        </authorList>
    </citation>
    <scope>NUCLEOTIDE SEQUENCE</scope>
    <source>
        <strain evidence="2">Prilba</strain>
    </source>
</reference>
<keyword evidence="3" id="KW-1185">Reference proteome</keyword>
<protein>
    <submittedName>
        <fullName evidence="2">Uncharacterized protein</fullName>
    </submittedName>
</protein>
<gene>
    <name evidence="2" type="ORF">DFH94DRAFT_798302</name>
</gene>
<dbReference type="AlphaFoldDB" id="A0A9P5TER8"/>